<dbReference type="KEGG" id="app:CAP2UW1_2910"/>
<name>C7RU25_ACCRE</name>
<feature type="coiled-coil region" evidence="1">
    <location>
        <begin position="193"/>
        <end position="251"/>
    </location>
</feature>
<dbReference type="STRING" id="522306.CAP2UW1_2910"/>
<gene>
    <name evidence="2" type="ordered locus">CAP2UW1_2910</name>
</gene>
<dbReference type="HOGENOM" id="CLU_070057_0_0_4"/>
<dbReference type="EMBL" id="CP001715">
    <property type="protein sequence ID" value="ACV36189.1"/>
    <property type="molecule type" value="Genomic_DNA"/>
</dbReference>
<dbReference type="OrthoDB" id="8557243at2"/>
<proteinExistence type="predicted"/>
<keyword evidence="1" id="KW-0175">Coiled coil</keyword>
<reference evidence="2" key="1">
    <citation type="submission" date="2009-08" db="EMBL/GenBank/DDBJ databases">
        <authorList>
            <consortium name="US DOE Joint Genome Institute"/>
            <person name="Lucas S."/>
            <person name="Copeland A."/>
            <person name="Lapidus A."/>
            <person name="Glavina del Rio T."/>
            <person name="Dalin E."/>
            <person name="Tice H."/>
            <person name="Bruce D."/>
            <person name="Barry K."/>
            <person name="Pitluck S."/>
            <person name="Lowry S."/>
            <person name="Larimer F."/>
            <person name="Land M."/>
            <person name="Hauser L."/>
            <person name="Kyrpides N."/>
            <person name="Ivanova N."/>
            <person name="McMahon K.D."/>
            <person name="Hugenholtz P."/>
        </authorList>
    </citation>
    <scope>NUCLEOTIDE SEQUENCE</scope>
    <source>
        <strain evidence="2">UW-1</strain>
    </source>
</reference>
<evidence type="ECO:0000313" key="2">
    <source>
        <dbReference type="EMBL" id="ACV36189.1"/>
    </source>
</evidence>
<sequence length="341" mass="37867">MGILDWFKNRPAQFDPDRVSDEMIGAATEKAITLTNPRLKVLPACHSHLAPAVGTTIEFLRAMIKALPDARPVSTATWATDPALRAFFVAPSDIPKALGRSDNLRTLFDKFPELDEACLVLGMAFNEQRVFGMALQGELVQRDVVQTSVSFSDHRAHICGRDESRLRRIVGVEAFEYLLGRALAEIGEDRVERQQLEANRALIRARLRLLQQQGPGLGSMFGSPPAARNEQARLETELQENERQLETVGDTQSALAMELECLRDVLANPERHLRVGQRQLRLSTMNVVLEEGSSERAADVDFSVAELAGPPRQRAFMVARVARAELPATQGIDFDDAARYL</sequence>
<protein>
    <submittedName>
        <fullName evidence="2">Uncharacterized protein</fullName>
    </submittedName>
</protein>
<organism evidence="2">
    <name type="scientific">Accumulibacter regalis</name>
    <dbReference type="NCBI Taxonomy" id="522306"/>
    <lineage>
        <taxon>Bacteria</taxon>
        <taxon>Pseudomonadati</taxon>
        <taxon>Pseudomonadota</taxon>
        <taxon>Betaproteobacteria</taxon>
        <taxon>Candidatus Accumulibacter</taxon>
    </lineage>
</organism>
<accession>C7RU25</accession>
<dbReference type="eggNOG" id="COG5380">
    <property type="taxonomic scope" value="Bacteria"/>
</dbReference>
<reference evidence="2" key="2">
    <citation type="submission" date="2009-09" db="EMBL/GenBank/DDBJ databases">
        <title>Complete sequence of chromosome of Candidatus Accumulibacter phosphatis clade IIA str. UW-1.</title>
        <authorList>
            <consortium name="US DOE Joint Genome Institute"/>
            <person name="Martin H.G."/>
            <person name="Ivanova N."/>
            <person name="Kunin V."/>
            <person name="Warnecke F."/>
            <person name="Barry K."/>
            <person name="He S."/>
            <person name="Salamov A."/>
            <person name="Szeto E."/>
            <person name="Dalin E."/>
            <person name="Pangilinan J.L."/>
            <person name="Lapidus A."/>
            <person name="Lowry S."/>
            <person name="Kyrpides N.C."/>
            <person name="McMahon K.D."/>
            <person name="Hugenholtz P."/>
        </authorList>
    </citation>
    <scope>NUCLEOTIDE SEQUENCE [LARGE SCALE GENOMIC DNA]</scope>
    <source>
        <strain evidence="2">UW-1</strain>
    </source>
</reference>
<evidence type="ECO:0000256" key="1">
    <source>
        <dbReference type="SAM" id="Coils"/>
    </source>
</evidence>
<dbReference type="AlphaFoldDB" id="C7RU25"/>